<evidence type="ECO:0000313" key="3">
    <source>
        <dbReference type="Proteomes" id="UP000092714"/>
    </source>
</evidence>
<keyword evidence="3" id="KW-1185">Reference proteome</keyword>
<dbReference type="EMBL" id="MAPZ01000035">
    <property type="protein sequence ID" value="OBY09368.1"/>
    <property type="molecule type" value="Genomic_DNA"/>
</dbReference>
<protein>
    <submittedName>
        <fullName evidence="2">ATPase</fullName>
    </submittedName>
</protein>
<gene>
    <name evidence="2" type="ORF">CP373A1_16590</name>
</gene>
<name>A0A1B8RKS1_9CLOT</name>
<reference evidence="2 3" key="1">
    <citation type="submission" date="2016-06" db="EMBL/GenBank/DDBJ databases">
        <authorList>
            <person name="Kjaerup R.B."/>
            <person name="Dalgaard T.S."/>
            <person name="Juul-Madsen H.R."/>
        </authorList>
    </citation>
    <scope>NUCLEOTIDE SEQUENCE [LARGE SCALE GENOMIC DNA]</scope>
    <source>
        <strain evidence="2 3">373-A1</strain>
    </source>
</reference>
<dbReference type="CDD" id="cd24007">
    <property type="entry name" value="ASKHA_NBD_eukNAGK-like"/>
    <property type="match status" value="1"/>
</dbReference>
<dbReference type="RefSeq" id="WP_027099803.1">
    <property type="nucleotide sequence ID" value="NZ_CABHIH010000008.1"/>
</dbReference>
<dbReference type="PANTHER" id="PTHR43190">
    <property type="entry name" value="N-ACETYL-D-GLUCOSAMINE KINASE"/>
    <property type="match status" value="1"/>
</dbReference>
<dbReference type="Proteomes" id="UP000092714">
    <property type="component" value="Unassembled WGS sequence"/>
</dbReference>
<dbReference type="AlphaFoldDB" id="A0A1B8RKS1"/>
<dbReference type="GeneID" id="42777644"/>
<dbReference type="InterPro" id="IPR002731">
    <property type="entry name" value="ATPase_BadF"/>
</dbReference>
<dbReference type="Gene3D" id="3.30.420.40">
    <property type="match status" value="2"/>
</dbReference>
<evidence type="ECO:0000313" key="2">
    <source>
        <dbReference type="EMBL" id="OBY09368.1"/>
    </source>
</evidence>
<dbReference type="OrthoDB" id="9772633at2"/>
<dbReference type="SUPFAM" id="SSF53067">
    <property type="entry name" value="Actin-like ATPase domain"/>
    <property type="match status" value="2"/>
</dbReference>
<dbReference type="InterPro" id="IPR043129">
    <property type="entry name" value="ATPase_NBD"/>
</dbReference>
<dbReference type="eggNOG" id="COG2971">
    <property type="taxonomic scope" value="Bacteria"/>
</dbReference>
<evidence type="ECO:0000259" key="1">
    <source>
        <dbReference type="Pfam" id="PF01869"/>
    </source>
</evidence>
<feature type="domain" description="ATPase BadF/BadG/BcrA/BcrD type" evidence="1">
    <location>
        <begin position="5"/>
        <end position="288"/>
    </location>
</feature>
<proteinExistence type="predicted"/>
<dbReference type="Pfam" id="PF01869">
    <property type="entry name" value="BcrAD_BadFG"/>
    <property type="match status" value="1"/>
</dbReference>
<comment type="caution">
    <text evidence="2">The sequence shown here is derived from an EMBL/GenBank/DDBJ whole genome shotgun (WGS) entry which is preliminary data.</text>
</comment>
<sequence length="297" mass="32205">MDYIIGVDGGGTKTEAVAYDLSGEVLARALTGFGNLVNGKEEALNNITTSIEELIIKLGQDGLKGIYLGIAGSEVGENAKLIYNEVKNKFSLEPVVMNDGDLALKALLEGEDGILVIAGTGSTAFGVKEDKQARCGGWGHLLGDEGSAYKISIEAFKRMIHEEDYGIDRSELSQAILDKLNMTTVDEIVGFIYSATKDEIAAMASLVSIYAEKGDDYAKNILINEGIEIAKSAERVFKKLNFDKCRIGLVGGVIRKSKDLRKAFENYLKENINVVAYVDNDVSAAKGAYYIYQKTNN</sequence>
<organism evidence="2 3">
    <name type="scientific">Clostridium paraputrificum</name>
    <dbReference type="NCBI Taxonomy" id="29363"/>
    <lineage>
        <taxon>Bacteria</taxon>
        <taxon>Bacillati</taxon>
        <taxon>Bacillota</taxon>
        <taxon>Clostridia</taxon>
        <taxon>Eubacteriales</taxon>
        <taxon>Clostridiaceae</taxon>
        <taxon>Clostridium</taxon>
    </lineage>
</organism>
<dbReference type="PANTHER" id="PTHR43190:SF3">
    <property type="entry name" value="N-ACETYL-D-GLUCOSAMINE KINASE"/>
    <property type="match status" value="1"/>
</dbReference>
<accession>A0A1B8RKS1</accession>
<dbReference type="InterPro" id="IPR052519">
    <property type="entry name" value="Euk-type_GlcNAc_Kinase"/>
</dbReference>